<proteinExistence type="predicted"/>
<keyword evidence="2" id="KW-0732">Signal</keyword>
<evidence type="ECO:0000256" key="2">
    <source>
        <dbReference type="SAM" id="SignalP"/>
    </source>
</evidence>
<feature type="chain" id="PRO_5022835045" description="Secreted protein" evidence="2">
    <location>
        <begin position="26"/>
        <end position="237"/>
    </location>
</feature>
<feature type="signal peptide" evidence="2">
    <location>
        <begin position="1"/>
        <end position="25"/>
    </location>
</feature>
<dbReference type="OrthoDB" id="264197at2"/>
<feature type="region of interest" description="Disordered" evidence="1">
    <location>
        <begin position="200"/>
        <end position="237"/>
    </location>
</feature>
<evidence type="ECO:0000313" key="3">
    <source>
        <dbReference type="EMBL" id="QEG37359.1"/>
    </source>
</evidence>
<keyword evidence="4" id="KW-1185">Reference proteome</keyword>
<dbReference type="AlphaFoldDB" id="A0A5B9QHE6"/>
<evidence type="ECO:0000256" key="1">
    <source>
        <dbReference type="SAM" id="MobiDB-lite"/>
    </source>
</evidence>
<sequence length="237" mass="26157" precursor="true">MPVARRWTVVLSSMFVGLGSLASTAQETAAPQVTYEERDGVRYQVTRQIVRQSVPTTVMQDRQQTVLVPKTTTENITHQQRYRVPVTQNQTTQTLVGRWNPFITPYWEQSVHPVTTWQEQVVDVQIPVTRTTWVPETKTVQVPVTEFRTAEREVITRVAVSGDATSGSNQALASAQPLGNVQPMTAGSPTSSYRSATIAARPAATSNSGYGGQVMPSDPPRQATGNWQTPAVNSRYR</sequence>
<feature type="compositionally biased region" description="Polar residues" evidence="1">
    <location>
        <begin position="223"/>
        <end position="237"/>
    </location>
</feature>
<dbReference type="EMBL" id="CP042913">
    <property type="protein sequence ID" value="QEG37359.1"/>
    <property type="molecule type" value="Genomic_DNA"/>
</dbReference>
<accession>A0A5B9QHE6</accession>
<dbReference type="KEGG" id="bgok:Pr1d_47010"/>
<dbReference type="Proteomes" id="UP000323917">
    <property type="component" value="Chromosome"/>
</dbReference>
<reference evidence="3 4" key="1">
    <citation type="submission" date="2019-08" db="EMBL/GenBank/DDBJ databases">
        <title>Deep-cultivation of Planctomycetes and their phenomic and genomic characterization uncovers novel biology.</title>
        <authorList>
            <person name="Wiegand S."/>
            <person name="Jogler M."/>
            <person name="Boedeker C."/>
            <person name="Pinto D."/>
            <person name="Vollmers J."/>
            <person name="Rivas-Marin E."/>
            <person name="Kohn T."/>
            <person name="Peeters S.H."/>
            <person name="Heuer A."/>
            <person name="Rast P."/>
            <person name="Oberbeckmann S."/>
            <person name="Bunk B."/>
            <person name="Jeske O."/>
            <person name="Meyerdierks A."/>
            <person name="Storesund J.E."/>
            <person name="Kallscheuer N."/>
            <person name="Luecker S."/>
            <person name="Lage O.M."/>
            <person name="Pohl T."/>
            <person name="Merkel B.J."/>
            <person name="Hornburger P."/>
            <person name="Mueller R.-W."/>
            <person name="Bruemmer F."/>
            <person name="Labrenz M."/>
            <person name="Spormann A.M."/>
            <person name="Op den Camp H."/>
            <person name="Overmann J."/>
            <person name="Amann R."/>
            <person name="Jetten M.S.M."/>
            <person name="Mascher T."/>
            <person name="Medema M.H."/>
            <person name="Devos D.P."/>
            <person name="Kaster A.-K."/>
            <person name="Ovreas L."/>
            <person name="Rohde M."/>
            <person name="Galperin M.Y."/>
            <person name="Jogler C."/>
        </authorList>
    </citation>
    <scope>NUCLEOTIDE SEQUENCE [LARGE SCALE GENOMIC DNA]</scope>
    <source>
        <strain evidence="3 4">Pr1d</strain>
    </source>
</reference>
<protein>
    <recommendedName>
        <fullName evidence="5">Secreted protein</fullName>
    </recommendedName>
</protein>
<dbReference type="RefSeq" id="WP_148075607.1">
    <property type="nucleotide sequence ID" value="NZ_CP042913.1"/>
</dbReference>
<evidence type="ECO:0008006" key="5">
    <source>
        <dbReference type="Google" id="ProtNLM"/>
    </source>
</evidence>
<evidence type="ECO:0000313" key="4">
    <source>
        <dbReference type="Proteomes" id="UP000323917"/>
    </source>
</evidence>
<name>A0A5B9QHE6_9BACT</name>
<gene>
    <name evidence="3" type="ORF">Pr1d_47010</name>
</gene>
<organism evidence="3 4">
    <name type="scientific">Bythopirellula goksoeyrii</name>
    <dbReference type="NCBI Taxonomy" id="1400387"/>
    <lineage>
        <taxon>Bacteria</taxon>
        <taxon>Pseudomonadati</taxon>
        <taxon>Planctomycetota</taxon>
        <taxon>Planctomycetia</taxon>
        <taxon>Pirellulales</taxon>
        <taxon>Lacipirellulaceae</taxon>
        <taxon>Bythopirellula</taxon>
    </lineage>
</organism>